<evidence type="ECO:0000259" key="9">
    <source>
        <dbReference type="PROSITE" id="PS50928"/>
    </source>
</evidence>
<organism evidence="10">
    <name type="scientific">Alsobacter sp. KACC 23698</name>
    <dbReference type="NCBI Taxonomy" id="3149229"/>
    <lineage>
        <taxon>Bacteria</taxon>
        <taxon>Pseudomonadati</taxon>
        <taxon>Pseudomonadota</taxon>
        <taxon>Alphaproteobacteria</taxon>
        <taxon>Hyphomicrobiales</taxon>
        <taxon>Alsobacteraceae</taxon>
        <taxon>Alsobacter</taxon>
    </lineage>
</organism>
<dbReference type="PANTHER" id="PTHR42929:SF5">
    <property type="entry name" value="ABC TRANSPORTER PERMEASE PROTEIN"/>
    <property type="match status" value="1"/>
</dbReference>
<feature type="transmembrane region" description="Helical" evidence="8">
    <location>
        <begin position="28"/>
        <end position="56"/>
    </location>
</feature>
<dbReference type="PROSITE" id="PS50928">
    <property type="entry name" value="ABC_TM1"/>
    <property type="match status" value="1"/>
</dbReference>
<dbReference type="GO" id="GO:0055085">
    <property type="term" value="P:transmembrane transport"/>
    <property type="evidence" value="ECO:0007669"/>
    <property type="project" value="InterPro"/>
</dbReference>
<feature type="transmembrane region" description="Helical" evidence="8">
    <location>
        <begin position="273"/>
        <end position="295"/>
    </location>
</feature>
<comment type="similarity">
    <text evidence="2">Belongs to the binding-protein-dependent transport system permease family. CysTW subfamily.</text>
</comment>
<keyword evidence="7 8" id="KW-0472">Membrane</keyword>
<dbReference type="SUPFAM" id="SSF161098">
    <property type="entry name" value="MetI-like"/>
    <property type="match status" value="1"/>
</dbReference>
<dbReference type="Pfam" id="PF00528">
    <property type="entry name" value="BPD_transp_1"/>
    <property type="match status" value="1"/>
</dbReference>
<keyword evidence="5 8" id="KW-0812">Transmembrane</keyword>
<evidence type="ECO:0000313" key="10">
    <source>
        <dbReference type="EMBL" id="XBO38636.1"/>
    </source>
</evidence>
<feature type="transmembrane region" description="Helical" evidence="8">
    <location>
        <begin position="229"/>
        <end position="253"/>
    </location>
</feature>
<name>A0AAU7JEF1_9HYPH</name>
<dbReference type="GO" id="GO:0005886">
    <property type="term" value="C:plasma membrane"/>
    <property type="evidence" value="ECO:0007669"/>
    <property type="project" value="UniProtKB-SubCell"/>
</dbReference>
<evidence type="ECO:0000256" key="3">
    <source>
        <dbReference type="ARBA" id="ARBA00022448"/>
    </source>
</evidence>
<sequence length="311" mass="33337">MTLTAASSNAPPAAPAARRRFDMRLVPAFGLLAPAVAFFAVFFVAPVGMMIGFSFFRQLPNGGVTTDVTFANYARLAEVELYRTVLWTTLRVSALTTLFCMLAAYPVALVMVRGRAWWGHVLTVAVIAPLLVNVVIRTYGWRVILANSNSGVLNWALKSVGLTNEPVRLLFTEWAIVIGSVHVFFPLMVLPIASALGKIDPSVEEAARTLGGSSFAVFRRVTLPLSIPGLAVGSTLVFSLTASSFVAPALLGGNFAKMLGTLVEEQIMSVFDWPFGAAIATVLVAIVLAINFTYLRLVGRRFPDRALGAGA</sequence>
<dbReference type="AlphaFoldDB" id="A0AAU7JEF1"/>
<accession>A0AAU7JEF1</accession>
<dbReference type="Gene3D" id="1.10.3720.10">
    <property type="entry name" value="MetI-like"/>
    <property type="match status" value="1"/>
</dbReference>
<feature type="transmembrane region" description="Helical" evidence="8">
    <location>
        <begin position="117"/>
        <end position="136"/>
    </location>
</feature>
<feature type="transmembrane region" description="Helical" evidence="8">
    <location>
        <begin position="85"/>
        <end position="105"/>
    </location>
</feature>
<evidence type="ECO:0000256" key="6">
    <source>
        <dbReference type="ARBA" id="ARBA00022989"/>
    </source>
</evidence>
<dbReference type="EMBL" id="CP157484">
    <property type="protein sequence ID" value="XBO38636.1"/>
    <property type="molecule type" value="Genomic_DNA"/>
</dbReference>
<feature type="domain" description="ABC transmembrane type-1" evidence="9">
    <location>
        <begin position="86"/>
        <end position="294"/>
    </location>
</feature>
<evidence type="ECO:0000256" key="4">
    <source>
        <dbReference type="ARBA" id="ARBA00022475"/>
    </source>
</evidence>
<evidence type="ECO:0000256" key="5">
    <source>
        <dbReference type="ARBA" id="ARBA00022692"/>
    </source>
</evidence>
<keyword evidence="6 8" id="KW-1133">Transmembrane helix</keyword>
<proteinExistence type="inferred from homology"/>
<keyword evidence="4" id="KW-1003">Cell membrane</keyword>
<dbReference type="CDD" id="cd06261">
    <property type="entry name" value="TM_PBP2"/>
    <property type="match status" value="1"/>
</dbReference>
<dbReference type="PANTHER" id="PTHR42929">
    <property type="entry name" value="INNER MEMBRANE ABC TRANSPORTER PERMEASE PROTEIN YDCU-RELATED-RELATED"/>
    <property type="match status" value="1"/>
</dbReference>
<gene>
    <name evidence="10" type="ORF">ABEG18_23555</name>
</gene>
<feature type="transmembrane region" description="Helical" evidence="8">
    <location>
        <begin position="174"/>
        <end position="193"/>
    </location>
</feature>
<reference evidence="10" key="1">
    <citation type="submission" date="2024-05" db="EMBL/GenBank/DDBJ databases">
        <authorList>
            <person name="Kim S."/>
            <person name="Heo J."/>
            <person name="Choi H."/>
            <person name="Choi Y."/>
            <person name="Kwon S.-W."/>
            <person name="Kim Y."/>
        </authorList>
    </citation>
    <scope>NUCLEOTIDE SEQUENCE</scope>
    <source>
        <strain evidence="10">KACC 23698</strain>
    </source>
</reference>
<dbReference type="InterPro" id="IPR000515">
    <property type="entry name" value="MetI-like"/>
</dbReference>
<keyword evidence="3 8" id="KW-0813">Transport</keyword>
<evidence type="ECO:0000256" key="8">
    <source>
        <dbReference type="RuleBase" id="RU363032"/>
    </source>
</evidence>
<dbReference type="InterPro" id="IPR035906">
    <property type="entry name" value="MetI-like_sf"/>
</dbReference>
<dbReference type="RefSeq" id="WP_406855476.1">
    <property type="nucleotide sequence ID" value="NZ_CP157484.1"/>
</dbReference>
<evidence type="ECO:0000256" key="1">
    <source>
        <dbReference type="ARBA" id="ARBA00004651"/>
    </source>
</evidence>
<comment type="subcellular location">
    <subcellularLocation>
        <location evidence="1 8">Cell membrane</location>
        <topology evidence="1 8">Multi-pass membrane protein</topology>
    </subcellularLocation>
</comment>
<protein>
    <submittedName>
        <fullName evidence="10">ABC transporter permease</fullName>
    </submittedName>
</protein>
<evidence type="ECO:0000256" key="2">
    <source>
        <dbReference type="ARBA" id="ARBA00007069"/>
    </source>
</evidence>
<evidence type="ECO:0000256" key="7">
    <source>
        <dbReference type="ARBA" id="ARBA00023136"/>
    </source>
</evidence>